<evidence type="ECO:0000313" key="1">
    <source>
        <dbReference type="EMBL" id="KAL2714565.1"/>
    </source>
</evidence>
<evidence type="ECO:0000313" key="2">
    <source>
        <dbReference type="Proteomes" id="UP001607302"/>
    </source>
</evidence>
<dbReference type="Proteomes" id="UP001607302">
    <property type="component" value="Unassembled WGS sequence"/>
</dbReference>
<comment type="caution">
    <text evidence="1">The sequence shown here is derived from an EMBL/GenBank/DDBJ whole genome shotgun (WGS) entry which is preliminary data.</text>
</comment>
<dbReference type="AlphaFoldDB" id="A0ABD2A449"/>
<gene>
    <name evidence="1" type="ORF">V1478_015750</name>
</gene>
<dbReference type="EMBL" id="JAUDFV010000156">
    <property type="protein sequence ID" value="KAL2714565.1"/>
    <property type="molecule type" value="Genomic_DNA"/>
</dbReference>
<accession>A0ABD2A449</accession>
<protein>
    <submittedName>
        <fullName evidence="1">Uncharacterized protein</fullName>
    </submittedName>
</protein>
<sequence>MPSLKLGTIRFTIVKVFNKIDESTTSLFRKYRNKSTAGESSTYTFDTYLLVT</sequence>
<proteinExistence type="predicted"/>
<keyword evidence="2" id="KW-1185">Reference proteome</keyword>
<name>A0ABD2A449_VESSQ</name>
<organism evidence="1 2">
    <name type="scientific">Vespula squamosa</name>
    <name type="common">Southern yellow jacket</name>
    <name type="synonym">Wasp</name>
    <dbReference type="NCBI Taxonomy" id="30214"/>
    <lineage>
        <taxon>Eukaryota</taxon>
        <taxon>Metazoa</taxon>
        <taxon>Ecdysozoa</taxon>
        <taxon>Arthropoda</taxon>
        <taxon>Hexapoda</taxon>
        <taxon>Insecta</taxon>
        <taxon>Pterygota</taxon>
        <taxon>Neoptera</taxon>
        <taxon>Endopterygota</taxon>
        <taxon>Hymenoptera</taxon>
        <taxon>Apocrita</taxon>
        <taxon>Aculeata</taxon>
        <taxon>Vespoidea</taxon>
        <taxon>Vespidae</taxon>
        <taxon>Vespinae</taxon>
        <taxon>Vespula</taxon>
    </lineage>
</organism>
<reference evidence="1 2" key="1">
    <citation type="journal article" date="2024" name="Ann. Entomol. Soc. Am.">
        <title>Genomic analyses of the southern and eastern yellowjacket wasps (Hymenoptera: Vespidae) reveal evolutionary signatures of social life.</title>
        <authorList>
            <person name="Catto M.A."/>
            <person name="Caine P.B."/>
            <person name="Orr S.E."/>
            <person name="Hunt B.G."/>
            <person name="Goodisman M.A.D."/>
        </authorList>
    </citation>
    <scope>NUCLEOTIDE SEQUENCE [LARGE SCALE GENOMIC DNA]</scope>
    <source>
        <strain evidence="1">233</strain>
        <tissue evidence="1">Head and thorax</tissue>
    </source>
</reference>